<dbReference type="EMBL" id="MU250526">
    <property type="protein sequence ID" value="KAG7450889.1"/>
    <property type="molecule type" value="Genomic_DNA"/>
</dbReference>
<protein>
    <recommendedName>
        <fullName evidence="3">Yeast cell wall synthesis Kre9/Knh1-like N-terminal domain-containing protein</fullName>
    </recommendedName>
</protein>
<proteinExistence type="predicted"/>
<dbReference type="Pfam" id="PF10342">
    <property type="entry name" value="Kre9_KNH"/>
    <property type="match status" value="1"/>
</dbReference>
<evidence type="ECO:0000256" key="2">
    <source>
        <dbReference type="SAM" id="SignalP"/>
    </source>
</evidence>
<reference evidence="4" key="1">
    <citation type="submission" date="2020-11" db="EMBL/GenBank/DDBJ databases">
        <title>Adaptations for nitrogen fixation in a non-lichenized fungal sporocarp promotes dispersal by wood-feeding termites.</title>
        <authorList>
            <consortium name="DOE Joint Genome Institute"/>
            <person name="Koch R.A."/>
            <person name="Yoon G."/>
            <person name="Arayal U."/>
            <person name="Lail K."/>
            <person name="Amirebrahimi M."/>
            <person name="Labutti K."/>
            <person name="Lipzen A."/>
            <person name="Riley R."/>
            <person name="Barry K."/>
            <person name="Henrissat B."/>
            <person name="Grigoriev I.V."/>
            <person name="Herr J.R."/>
            <person name="Aime M.C."/>
        </authorList>
    </citation>
    <scope>NUCLEOTIDE SEQUENCE</scope>
    <source>
        <strain evidence="4">MCA 3950</strain>
    </source>
</reference>
<name>A0A9P8AWP5_9AGAR</name>
<dbReference type="RefSeq" id="XP_043044389.1">
    <property type="nucleotide sequence ID" value="XM_043185453.1"/>
</dbReference>
<evidence type="ECO:0000313" key="4">
    <source>
        <dbReference type="EMBL" id="KAG7450889.1"/>
    </source>
</evidence>
<organism evidence="4 5">
    <name type="scientific">Guyanagaster necrorhizus</name>
    <dbReference type="NCBI Taxonomy" id="856835"/>
    <lineage>
        <taxon>Eukaryota</taxon>
        <taxon>Fungi</taxon>
        <taxon>Dikarya</taxon>
        <taxon>Basidiomycota</taxon>
        <taxon>Agaricomycotina</taxon>
        <taxon>Agaricomycetes</taxon>
        <taxon>Agaricomycetidae</taxon>
        <taxon>Agaricales</taxon>
        <taxon>Marasmiineae</taxon>
        <taxon>Physalacriaceae</taxon>
        <taxon>Guyanagaster</taxon>
    </lineage>
</organism>
<keyword evidence="5" id="KW-1185">Reference proteome</keyword>
<dbReference type="Proteomes" id="UP000812287">
    <property type="component" value="Unassembled WGS sequence"/>
</dbReference>
<evidence type="ECO:0000259" key="3">
    <source>
        <dbReference type="Pfam" id="PF10342"/>
    </source>
</evidence>
<accession>A0A9P8AWP5</accession>
<dbReference type="AlphaFoldDB" id="A0A9P8AWP5"/>
<sequence>MKFSSFAAATVLSSVLALVNAAVLDVFVPQITSPTAGDTWVVGSNYTVTWDTSDAPAQITNEQGEIYLRKGSKTQSPALASGFSILDGAVNVIVPETTTVGDDYYVVLFGDSGNWSGEFSIKA</sequence>
<comment type="caution">
    <text evidence="4">The sequence shown here is derived from an EMBL/GenBank/DDBJ whole genome shotgun (WGS) entry which is preliminary data.</text>
</comment>
<gene>
    <name evidence="4" type="ORF">BT62DRAFT_928177</name>
</gene>
<dbReference type="GeneID" id="66107750"/>
<evidence type="ECO:0000256" key="1">
    <source>
        <dbReference type="ARBA" id="ARBA00022729"/>
    </source>
</evidence>
<feature type="signal peptide" evidence="2">
    <location>
        <begin position="1"/>
        <end position="21"/>
    </location>
</feature>
<feature type="chain" id="PRO_5040327808" description="Yeast cell wall synthesis Kre9/Knh1-like N-terminal domain-containing protein" evidence="2">
    <location>
        <begin position="22"/>
        <end position="123"/>
    </location>
</feature>
<feature type="domain" description="Yeast cell wall synthesis Kre9/Knh1-like N-terminal" evidence="3">
    <location>
        <begin position="33"/>
        <end position="121"/>
    </location>
</feature>
<evidence type="ECO:0000313" key="5">
    <source>
        <dbReference type="Proteomes" id="UP000812287"/>
    </source>
</evidence>
<dbReference type="InterPro" id="IPR018466">
    <property type="entry name" value="Kre9/Knh1-like_N"/>
</dbReference>
<dbReference type="OrthoDB" id="2317741at2759"/>
<keyword evidence="1 2" id="KW-0732">Signal</keyword>